<dbReference type="Pfam" id="PF00225">
    <property type="entry name" value="Kinesin"/>
    <property type="match status" value="2"/>
</dbReference>
<evidence type="ECO:0000313" key="6">
    <source>
        <dbReference type="Proteomes" id="UP001642464"/>
    </source>
</evidence>
<dbReference type="InterPro" id="IPR036961">
    <property type="entry name" value="Kinesin_motor_dom_sf"/>
</dbReference>
<dbReference type="InterPro" id="IPR029063">
    <property type="entry name" value="SAM-dependent_MTases_sf"/>
</dbReference>
<feature type="compositionally biased region" description="Pro residues" evidence="3">
    <location>
        <begin position="1091"/>
        <end position="1109"/>
    </location>
</feature>
<feature type="region of interest" description="Disordered" evidence="3">
    <location>
        <begin position="1086"/>
        <end position="1112"/>
    </location>
</feature>
<dbReference type="EMBL" id="CAXAMM010005480">
    <property type="protein sequence ID" value="CAK9007414.1"/>
    <property type="molecule type" value="Genomic_DNA"/>
</dbReference>
<organism evidence="5 6">
    <name type="scientific">Durusdinium trenchii</name>
    <dbReference type="NCBI Taxonomy" id="1381693"/>
    <lineage>
        <taxon>Eukaryota</taxon>
        <taxon>Sar</taxon>
        <taxon>Alveolata</taxon>
        <taxon>Dinophyceae</taxon>
        <taxon>Suessiales</taxon>
        <taxon>Symbiodiniaceae</taxon>
        <taxon>Durusdinium</taxon>
    </lineage>
</organism>
<protein>
    <submittedName>
        <fullName evidence="5">StAR-related lipid transfer protein 9 (Kinesin-like protein Kif16a) (START domain-containing protein 9) (StARD9)</fullName>
    </submittedName>
</protein>
<feature type="coiled-coil region" evidence="2">
    <location>
        <begin position="799"/>
        <end position="826"/>
    </location>
</feature>
<dbReference type="InterPro" id="IPR027640">
    <property type="entry name" value="Kinesin-like_fam"/>
</dbReference>
<comment type="caution">
    <text evidence="5">The sequence shown here is derived from an EMBL/GenBank/DDBJ whole genome shotgun (WGS) entry which is preliminary data.</text>
</comment>
<feature type="domain" description="Kinesin motor" evidence="4">
    <location>
        <begin position="459"/>
        <end position="791"/>
    </location>
</feature>
<feature type="compositionally biased region" description="Polar residues" evidence="3">
    <location>
        <begin position="901"/>
        <end position="912"/>
    </location>
</feature>
<sequence>MSWLGILDEDFDLRALSLALASAGSVDSLLLSWELFFESGKGSKAEPFHNCVVDLGCGCGLLARLALRQNATEALAVEIAPHLARLAQRLLPEVGHSRDHEFADLLRRLLRPGGRCLPRSLNFEASQGELIEALQEQEIDFKLFPDARRCNADSPGVCLTLEGLGPFDHFTGERHLLMRVRTDGVQITWTPLNAPVPQEDHPQVDKGNLSNLSSPRQLLSLLALGGDMCRSLPNAGPEQDHSFVAAWRQETAEVDQQLRDLERHLTTGGDLARLAAVKSAALMLAAQPNRFGLEAEARVSHYGGEGLLHHPELAKSKKISAAAGGVWGSSTEAESSKSAGKKWREEATPFFDIRAYPIYLQVSYECLSFGQSIVPSADERICLGQEEAMDGLDELRAQGVNWLSPDVLVVADCSKLTLQNQGRPGNDKVYVAGAMARSPYLNLTGRPRFLVGDVCDQSQGYNTCMLAYGHTGSSKTYTMMGSEFTRDLGPEELSPVHCPSDAKTAKSAGTPRTPMREKVEKLHVTPLEKGPLDNAFNMEVSAGSGLIPRTLEAIFSAVRHEEPGTVCIASFYELHNERVRDLLAPMLPKEAPAWQDGGSGGQPRQNTRAQSKTTVHFHPRFGAFVAGVEEVVCEDVEEVLRLVSFGSQVRTTAATMLNEYSSRSHAIFSLRMERSQSSNSVMLVDLAGREQERLSMCRTERFKELTLINRSLFHLARCVRELAASQVEKTGMGGKESSQWHHFRNSKLTMVLGHALAGNSQTAVVGTISPAQSAFEDSLATLRFCESVKQVRTKPALPVSQREAVVIELQEEVRRLEVELLRARSGRAIVERQLGEAQAMMEHYRTSWEQALEMSGHAVLERIRHQVPCSWDPPQLPGVVPFAGSLSGTWSPKSASQASLEVTAGSRSTSPALPSFWPMAEAGTGGPPFFEDERGSGSADLEETSSAPPSPGSKTHPLARETPPLPMSLVEAQMKPASEQSASACNSLVPSPRAPQLERRSPMSNRILGQSPRDRASEATEPPSLPSTPRVQTRHVVTMPSNPGFVVSSSPVCGPVPSQMGSCRTFRPSVVYNVPAPPARLVATPASTPVPTAPAAPPAAPASPEPPSAPTDELMRACEQSLAEAERSIDWRKQELAVTLRHLRSQLLDLNAKPARPSNASARHLSLSPGAQSRSHRTEPEARPRGSFTARTMSPTPAQTPSTPLVQIVAVPPVSAASPTTGIQSPHHLASGSPNTPSTAFWSDLQARTDWHARPVSSTVRREAVSAVIAPAWAAAAPPCMTAPSARTMECLASVGLQTPAPAPRAVQAPELPGWIGRTM</sequence>
<evidence type="ECO:0000313" key="5">
    <source>
        <dbReference type="EMBL" id="CAK9007414.1"/>
    </source>
</evidence>
<keyword evidence="2" id="KW-0175">Coiled coil</keyword>
<dbReference type="PANTHER" id="PTHR47969">
    <property type="entry name" value="CHROMOSOME-ASSOCIATED KINESIN KIF4A-RELATED"/>
    <property type="match status" value="1"/>
</dbReference>
<dbReference type="SUPFAM" id="SSF52540">
    <property type="entry name" value="P-loop containing nucleoside triphosphate hydrolases"/>
    <property type="match status" value="1"/>
</dbReference>
<comment type="similarity">
    <text evidence="1">Belongs to the TRAFAC class myosin-kinesin ATPase superfamily. Kinesin family.</text>
</comment>
<evidence type="ECO:0000256" key="2">
    <source>
        <dbReference type="SAM" id="Coils"/>
    </source>
</evidence>
<dbReference type="PANTHER" id="PTHR47969:SF29">
    <property type="entry name" value="KINESIN-LIKE PROTEIN"/>
    <property type="match status" value="1"/>
</dbReference>
<feature type="region of interest" description="Disordered" evidence="3">
    <location>
        <begin position="1217"/>
        <end position="1237"/>
    </location>
</feature>
<keyword evidence="6" id="KW-1185">Reference proteome</keyword>
<dbReference type="PRINTS" id="PR00380">
    <property type="entry name" value="KINESINHEAVY"/>
</dbReference>
<feature type="compositionally biased region" description="Polar residues" evidence="3">
    <location>
        <begin position="1189"/>
        <end position="1202"/>
    </location>
</feature>
<evidence type="ECO:0000259" key="4">
    <source>
        <dbReference type="PROSITE" id="PS50067"/>
    </source>
</evidence>
<gene>
    <name evidence="5" type="ORF">SCF082_LOCUS9450</name>
</gene>
<evidence type="ECO:0000256" key="1">
    <source>
        <dbReference type="PROSITE-ProRule" id="PRU00283"/>
    </source>
</evidence>
<feature type="region of interest" description="Disordered" evidence="3">
    <location>
        <begin position="1151"/>
        <end position="1202"/>
    </location>
</feature>
<feature type="region of interest" description="Disordered" evidence="3">
    <location>
        <begin position="901"/>
        <end position="1032"/>
    </location>
</feature>
<feature type="region of interest" description="Disordered" evidence="3">
    <location>
        <begin position="590"/>
        <end position="611"/>
    </location>
</feature>
<reference evidence="5 6" key="1">
    <citation type="submission" date="2024-02" db="EMBL/GenBank/DDBJ databases">
        <authorList>
            <person name="Chen Y."/>
            <person name="Shah S."/>
            <person name="Dougan E. K."/>
            <person name="Thang M."/>
            <person name="Chan C."/>
        </authorList>
    </citation>
    <scope>NUCLEOTIDE SEQUENCE [LARGE SCALE GENOMIC DNA]</scope>
</reference>
<comment type="caution">
    <text evidence="1">Lacks conserved residue(s) required for the propagation of feature annotation.</text>
</comment>
<name>A0ABP0IZB9_9DINO</name>
<dbReference type="SMART" id="SM00129">
    <property type="entry name" value="KISc"/>
    <property type="match status" value="1"/>
</dbReference>
<dbReference type="Gene3D" id="3.40.50.150">
    <property type="entry name" value="Vaccinia Virus protein VP39"/>
    <property type="match status" value="1"/>
</dbReference>
<dbReference type="InterPro" id="IPR001752">
    <property type="entry name" value="Kinesin_motor_dom"/>
</dbReference>
<dbReference type="CDD" id="cd02440">
    <property type="entry name" value="AdoMet_MTases"/>
    <property type="match status" value="1"/>
</dbReference>
<dbReference type="InterPro" id="IPR027417">
    <property type="entry name" value="P-loop_NTPase"/>
</dbReference>
<feature type="non-terminal residue" evidence="5">
    <location>
        <position position="1320"/>
    </location>
</feature>
<dbReference type="PROSITE" id="PS50067">
    <property type="entry name" value="KINESIN_MOTOR_2"/>
    <property type="match status" value="1"/>
</dbReference>
<dbReference type="SUPFAM" id="SSF53335">
    <property type="entry name" value="S-adenosyl-L-methionine-dependent methyltransferases"/>
    <property type="match status" value="1"/>
</dbReference>
<evidence type="ECO:0000256" key="3">
    <source>
        <dbReference type="SAM" id="MobiDB-lite"/>
    </source>
</evidence>
<accession>A0ABP0IZB9</accession>
<proteinExistence type="inferred from homology"/>
<dbReference type="Proteomes" id="UP001642464">
    <property type="component" value="Unassembled WGS sequence"/>
</dbReference>
<dbReference type="Gene3D" id="3.40.850.10">
    <property type="entry name" value="Kinesin motor domain"/>
    <property type="match status" value="1"/>
</dbReference>
<feature type="compositionally biased region" description="Polar residues" evidence="3">
    <location>
        <begin position="602"/>
        <end position="611"/>
    </location>
</feature>
<feature type="compositionally biased region" description="Polar residues" evidence="3">
    <location>
        <begin position="978"/>
        <end position="989"/>
    </location>
</feature>